<comment type="caution">
    <text evidence="2">The sequence shown here is derived from an EMBL/GenBank/DDBJ whole genome shotgun (WGS) entry which is preliminary data.</text>
</comment>
<dbReference type="SUPFAM" id="SSF88874">
    <property type="entry name" value="Receptor-binding domain of short tail fibre protein gp12"/>
    <property type="match status" value="1"/>
</dbReference>
<sequence>MSTPYIGSVMVFAGNFAPRGWALCQGQLMSISQYTALFSLLGTTYGGNGQTTFGLPNLMGRSIVGVGAGLGLSNMVWGQLGGVENVTLQPAQMPAHNHVVSFGASSALADTTSPVGAYPAQVNSVASAGRSGTTTSVMNAYTASPNGSMGAATVSISGGSQPFAVRNPYLAMNYCIALVGLFPSRN</sequence>
<evidence type="ECO:0000313" key="2">
    <source>
        <dbReference type="EMBL" id="MFC6646286.1"/>
    </source>
</evidence>
<evidence type="ECO:0000259" key="1">
    <source>
        <dbReference type="Pfam" id="PF07484"/>
    </source>
</evidence>
<dbReference type="InterPro" id="IPR037053">
    <property type="entry name" value="Phage_tail_collar_dom_sf"/>
</dbReference>
<accession>A0ABW1ZC72</accession>
<name>A0ABW1ZC72_9BACT</name>
<protein>
    <submittedName>
        <fullName evidence="2">Phage tail protein</fullName>
    </submittedName>
</protein>
<reference evidence="3" key="1">
    <citation type="journal article" date="2019" name="Int. J. Syst. Evol. Microbiol.">
        <title>The Global Catalogue of Microorganisms (GCM) 10K type strain sequencing project: providing services to taxonomists for standard genome sequencing and annotation.</title>
        <authorList>
            <consortium name="The Broad Institute Genomics Platform"/>
            <consortium name="The Broad Institute Genome Sequencing Center for Infectious Disease"/>
            <person name="Wu L."/>
            <person name="Ma J."/>
        </authorList>
    </citation>
    <scope>NUCLEOTIDE SEQUENCE [LARGE SCALE GENOMIC DNA]</scope>
    <source>
        <strain evidence="3">CGMCC 1.16026</strain>
    </source>
</reference>
<proteinExistence type="predicted"/>
<dbReference type="InterPro" id="IPR011083">
    <property type="entry name" value="Phage_tail_collar_dom"/>
</dbReference>
<keyword evidence="3" id="KW-1185">Reference proteome</keyword>
<dbReference type="EMBL" id="JBHSWI010000001">
    <property type="protein sequence ID" value="MFC6646286.1"/>
    <property type="molecule type" value="Genomic_DNA"/>
</dbReference>
<organism evidence="2 3">
    <name type="scientific">Granulicella cerasi</name>
    <dbReference type="NCBI Taxonomy" id="741063"/>
    <lineage>
        <taxon>Bacteria</taxon>
        <taxon>Pseudomonadati</taxon>
        <taxon>Acidobacteriota</taxon>
        <taxon>Terriglobia</taxon>
        <taxon>Terriglobales</taxon>
        <taxon>Acidobacteriaceae</taxon>
        <taxon>Granulicella</taxon>
    </lineage>
</organism>
<gene>
    <name evidence="2" type="ORF">ACFQBQ_11960</name>
</gene>
<dbReference type="Proteomes" id="UP001596391">
    <property type="component" value="Unassembled WGS sequence"/>
</dbReference>
<evidence type="ECO:0000313" key="3">
    <source>
        <dbReference type="Proteomes" id="UP001596391"/>
    </source>
</evidence>
<dbReference type="Pfam" id="PF07484">
    <property type="entry name" value="Collar"/>
    <property type="match status" value="1"/>
</dbReference>
<dbReference type="Gene3D" id="3.90.1340.10">
    <property type="entry name" value="Phage tail collar domain"/>
    <property type="match status" value="1"/>
</dbReference>
<dbReference type="RefSeq" id="WP_263369973.1">
    <property type="nucleotide sequence ID" value="NZ_JAGSYD010000001.1"/>
</dbReference>
<feature type="domain" description="Phage tail collar" evidence="1">
    <location>
        <begin position="7"/>
        <end position="63"/>
    </location>
</feature>